<keyword evidence="10" id="KW-0129">CBS domain</keyword>
<feature type="transmembrane region" description="Helical" evidence="11">
    <location>
        <begin position="415"/>
        <end position="435"/>
    </location>
</feature>
<evidence type="ECO:0000256" key="8">
    <source>
        <dbReference type="ARBA" id="ARBA00023214"/>
    </source>
</evidence>
<feature type="transmembrane region" description="Helical" evidence="11">
    <location>
        <begin position="323"/>
        <end position="345"/>
    </location>
</feature>
<dbReference type="SUPFAM" id="SSF54631">
    <property type="entry name" value="CBS-domain pair"/>
    <property type="match status" value="1"/>
</dbReference>
<keyword evidence="6 11" id="KW-0472">Membrane</keyword>
<dbReference type="Pfam" id="PF00571">
    <property type="entry name" value="CBS"/>
    <property type="match status" value="2"/>
</dbReference>
<feature type="transmembrane region" description="Helical" evidence="11">
    <location>
        <begin position="62"/>
        <end position="79"/>
    </location>
</feature>
<feature type="domain" description="CBS" evidence="12">
    <location>
        <begin position="535"/>
        <end position="591"/>
    </location>
</feature>
<keyword evidence="8" id="KW-0868">Chloride</keyword>
<keyword evidence="4 11" id="KW-1133">Transmembrane helix</keyword>
<feature type="transmembrane region" description="Helical" evidence="11">
    <location>
        <begin position="384"/>
        <end position="408"/>
    </location>
</feature>
<accession>A0A1S1Z1H6</accession>
<evidence type="ECO:0000313" key="13">
    <source>
        <dbReference type="EMBL" id="OHX67033.1"/>
    </source>
</evidence>
<evidence type="ECO:0000256" key="7">
    <source>
        <dbReference type="ARBA" id="ARBA00023173"/>
    </source>
</evidence>
<dbReference type="InterPro" id="IPR046342">
    <property type="entry name" value="CBS_dom_sf"/>
</dbReference>
<dbReference type="RefSeq" id="WP_044224052.1">
    <property type="nucleotide sequence ID" value="NZ_JRYR02000001.1"/>
</dbReference>
<keyword evidence="9" id="KW-0407">Ion channel</keyword>
<evidence type="ECO:0000256" key="10">
    <source>
        <dbReference type="PROSITE-ProRule" id="PRU00703"/>
    </source>
</evidence>
<gene>
    <name evidence="13" type="ORF">NH26_12100</name>
</gene>
<dbReference type="PROSITE" id="PS51371">
    <property type="entry name" value="CBS"/>
    <property type="match status" value="2"/>
</dbReference>
<dbReference type="AlphaFoldDB" id="A0A1S1Z1H6"/>
<dbReference type="Gene3D" id="3.10.580.10">
    <property type="entry name" value="CBS-domain"/>
    <property type="match status" value="1"/>
</dbReference>
<comment type="caution">
    <text evidence="13">The sequence shown here is derived from an EMBL/GenBank/DDBJ whole genome shotgun (WGS) entry which is preliminary data.</text>
</comment>
<dbReference type="PANTHER" id="PTHR43427:SF6">
    <property type="entry name" value="CHLORIDE CHANNEL PROTEIN CLC-E"/>
    <property type="match status" value="1"/>
</dbReference>
<dbReference type="InterPro" id="IPR014743">
    <property type="entry name" value="Cl-channel_core"/>
</dbReference>
<evidence type="ECO:0000256" key="1">
    <source>
        <dbReference type="ARBA" id="ARBA00004141"/>
    </source>
</evidence>
<evidence type="ECO:0000256" key="6">
    <source>
        <dbReference type="ARBA" id="ARBA00023136"/>
    </source>
</evidence>
<dbReference type="InterPro" id="IPR000644">
    <property type="entry name" value="CBS_dom"/>
</dbReference>
<evidence type="ECO:0000256" key="5">
    <source>
        <dbReference type="ARBA" id="ARBA00023065"/>
    </source>
</evidence>
<feature type="transmembrane region" description="Helical" evidence="11">
    <location>
        <begin position="192"/>
        <end position="212"/>
    </location>
</feature>
<dbReference type="InterPro" id="IPR050368">
    <property type="entry name" value="ClC-type_chloride_channel"/>
</dbReference>
<keyword evidence="7" id="KW-0869">Chloride channel</keyword>
<feature type="transmembrane region" description="Helical" evidence="11">
    <location>
        <begin position="111"/>
        <end position="130"/>
    </location>
</feature>
<keyword evidence="3 11" id="KW-0812">Transmembrane</keyword>
<dbReference type="PANTHER" id="PTHR43427">
    <property type="entry name" value="CHLORIDE CHANNEL PROTEIN CLC-E"/>
    <property type="match status" value="1"/>
</dbReference>
<reference evidence="13 14" key="1">
    <citation type="journal article" date="2012" name="Int. J. Syst. Evol. Microbiol.">
        <title>Flammeovirga pacifica sp. nov., isolated from deep-sea sediment.</title>
        <authorList>
            <person name="Xu H."/>
            <person name="Fu Y."/>
            <person name="Yang N."/>
            <person name="Ding Z."/>
            <person name="Lai Q."/>
            <person name="Zeng R."/>
        </authorList>
    </citation>
    <scope>NUCLEOTIDE SEQUENCE [LARGE SCALE GENOMIC DNA]</scope>
    <source>
        <strain evidence="14">DSM 24597 / LMG 26175 / WPAGA1</strain>
    </source>
</reference>
<feature type="transmembrane region" description="Helical" evidence="11">
    <location>
        <begin position="232"/>
        <end position="250"/>
    </location>
</feature>
<sequence length="599" mass="65807">MPKNKLIEKLFNIRRLHLSDRNFILIVSSVVGICSGMAAVLLKKSVHELHHILTHQNFGENIGILLYPLIGLIITTFLAKSLYKESSVGHAITDILHNIFRNNSNIGKSKMYSRIVTSIFTVGFGGSVGLESPIVLTGGAIGSNISRKLLMDYKTKTLMIGCGTAGVISAIFNAPVTGLIFSIEVILTGVSVANFVPLLISSVSAAIISSLILGEEVLFSFQIAEDFQAQNIPFFILLGVIAGFVSIYFNQTLHQMEHLMEEKFPNRYKRALVGGLLLSIFIFLFPPIYGEGYESIKALLNGEEPLLLQRAELFEGIIPNTKAWLFLAYIIMVLFAKVIGASLTLSSGGSGGTFGPALVIGGLTGFSFARLINLLGIANLHESHFILVGMSGVMCGVVYAPLTAIFLIAEITGGYTLFVPLMLVSAIAYTTVSVVNPDAPHVSTLKARGDYLKGDKDMQVLDRLNINKLIETNFVTVPVKGYLSDLVTAISVSKRSVFPVVSERGRLKGIITLDQVREIMFDQEQQQLVKIENVMMQPPDIVDYGERMQSVMLKFEKEDAWNLPVIDEKGVYVGMVSKSRIFSVYRKQLQRLNKEWVGN</sequence>
<evidence type="ECO:0000313" key="14">
    <source>
        <dbReference type="Proteomes" id="UP000179797"/>
    </source>
</evidence>
<organism evidence="13 14">
    <name type="scientific">Flammeovirga pacifica</name>
    <dbReference type="NCBI Taxonomy" id="915059"/>
    <lineage>
        <taxon>Bacteria</taxon>
        <taxon>Pseudomonadati</taxon>
        <taxon>Bacteroidota</taxon>
        <taxon>Cytophagia</taxon>
        <taxon>Cytophagales</taxon>
        <taxon>Flammeovirgaceae</taxon>
        <taxon>Flammeovirga</taxon>
    </lineage>
</organism>
<dbReference type="Gene3D" id="1.10.3080.10">
    <property type="entry name" value="Clc chloride channel"/>
    <property type="match status" value="1"/>
</dbReference>
<feature type="transmembrane region" description="Helical" evidence="11">
    <location>
        <begin position="21"/>
        <end position="42"/>
    </location>
</feature>
<dbReference type="STRING" id="915059.NH26_12100"/>
<dbReference type="EMBL" id="JRYR02000001">
    <property type="protein sequence ID" value="OHX67033.1"/>
    <property type="molecule type" value="Genomic_DNA"/>
</dbReference>
<name>A0A1S1Z1H6_FLAPC</name>
<feature type="transmembrane region" description="Helical" evidence="11">
    <location>
        <begin position="357"/>
        <end position="378"/>
    </location>
</feature>
<evidence type="ECO:0000259" key="12">
    <source>
        <dbReference type="PROSITE" id="PS51371"/>
    </source>
</evidence>
<dbReference type="GO" id="GO:0005254">
    <property type="term" value="F:chloride channel activity"/>
    <property type="evidence" value="ECO:0007669"/>
    <property type="project" value="UniProtKB-KW"/>
</dbReference>
<dbReference type="CDD" id="cd00400">
    <property type="entry name" value="Voltage_gated_ClC"/>
    <property type="match status" value="1"/>
</dbReference>
<dbReference type="InterPro" id="IPR001807">
    <property type="entry name" value="ClC"/>
</dbReference>
<dbReference type="SUPFAM" id="SSF81340">
    <property type="entry name" value="Clc chloride channel"/>
    <property type="match status" value="1"/>
</dbReference>
<dbReference type="Pfam" id="PF00654">
    <property type="entry name" value="Voltage_CLC"/>
    <property type="match status" value="1"/>
</dbReference>
<keyword evidence="14" id="KW-1185">Reference proteome</keyword>
<evidence type="ECO:0000256" key="9">
    <source>
        <dbReference type="ARBA" id="ARBA00023303"/>
    </source>
</evidence>
<evidence type="ECO:0000256" key="4">
    <source>
        <dbReference type="ARBA" id="ARBA00022989"/>
    </source>
</evidence>
<keyword evidence="2" id="KW-0813">Transport</keyword>
<keyword evidence="5" id="KW-0406">Ion transport</keyword>
<dbReference type="OrthoDB" id="9812438at2"/>
<evidence type="ECO:0000256" key="3">
    <source>
        <dbReference type="ARBA" id="ARBA00022692"/>
    </source>
</evidence>
<dbReference type="PRINTS" id="PR00762">
    <property type="entry name" value="CLCHANNEL"/>
</dbReference>
<feature type="domain" description="CBS" evidence="12">
    <location>
        <begin position="470"/>
        <end position="528"/>
    </location>
</feature>
<evidence type="ECO:0000256" key="11">
    <source>
        <dbReference type="SAM" id="Phobius"/>
    </source>
</evidence>
<feature type="transmembrane region" description="Helical" evidence="11">
    <location>
        <begin position="158"/>
        <end position="180"/>
    </location>
</feature>
<protein>
    <submittedName>
        <fullName evidence="13">Chloride channel protein</fullName>
    </submittedName>
</protein>
<comment type="subcellular location">
    <subcellularLocation>
        <location evidence="1">Membrane</location>
        <topology evidence="1">Multi-pass membrane protein</topology>
    </subcellularLocation>
</comment>
<dbReference type="Proteomes" id="UP000179797">
    <property type="component" value="Unassembled WGS sequence"/>
</dbReference>
<dbReference type="GO" id="GO:0034707">
    <property type="term" value="C:chloride channel complex"/>
    <property type="evidence" value="ECO:0007669"/>
    <property type="project" value="UniProtKB-KW"/>
</dbReference>
<evidence type="ECO:0000256" key="2">
    <source>
        <dbReference type="ARBA" id="ARBA00022448"/>
    </source>
</evidence>
<feature type="transmembrane region" description="Helical" evidence="11">
    <location>
        <begin position="271"/>
        <end position="289"/>
    </location>
</feature>
<proteinExistence type="predicted"/>